<protein>
    <recommendedName>
        <fullName evidence="5">Putative aliphatic sulfonates-binding protein</fullName>
    </recommendedName>
</protein>
<keyword evidence="2" id="KW-0813">Transport</keyword>
<reference evidence="7 8" key="1">
    <citation type="submission" date="2015-09" db="EMBL/GenBank/DDBJ databases">
        <title>Sorangium comparison.</title>
        <authorList>
            <person name="Zaburannyi N."/>
            <person name="Bunk B."/>
            <person name="Overmann J."/>
            <person name="Mueller R."/>
        </authorList>
    </citation>
    <scope>NUCLEOTIDE SEQUENCE [LARGE SCALE GENOMIC DNA]</scope>
    <source>
        <strain evidence="7 8">So ce26</strain>
    </source>
</reference>
<dbReference type="AlphaFoldDB" id="A0A2L0ER10"/>
<dbReference type="EMBL" id="CP012673">
    <property type="protein sequence ID" value="AUX41758.1"/>
    <property type="molecule type" value="Genomic_DNA"/>
</dbReference>
<evidence type="ECO:0000313" key="8">
    <source>
        <dbReference type="Proteomes" id="UP000238348"/>
    </source>
</evidence>
<gene>
    <name evidence="7" type="ORF">SOCE26_031810</name>
</gene>
<comment type="similarity">
    <text evidence="1">Belongs to the bacterial solute-binding protein SsuA/TauA family.</text>
</comment>
<organism evidence="7 8">
    <name type="scientific">Sorangium cellulosum</name>
    <name type="common">Polyangium cellulosum</name>
    <dbReference type="NCBI Taxonomy" id="56"/>
    <lineage>
        <taxon>Bacteria</taxon>
        <taxon>Pseudomonadati</taxon>
        <taxon>Myxococcota</taxon>
        <taxon>Polyangia</taxon>
        <taxon>Polyangiales</taxon>
        <taxon>Polyangiaceae</taxon>
        <taxon>Sorangium</taxon>
    </lineage>
</organism>
<comment type="function">
    <text evidence="4">Part of a binding-protein-dependent transport system for aliphatic sulfonates. Putative binding protein.</text>
</comment>
<dbReference type="PANTHER" id="PTHR30024">
    <property type="entry name" value="ALIPHATIC SULFONATES-BINDING PROTEIN-RELATED"/>
    <property type="match status" value="1"/>
</dbReference>
<evidence type="ECO:0000313" key="7">
    <source>
        <dbReference type="EMBL" id="AUX41758.1"/>
    </source>
</evidence>
<dbReference type="SUPFAM" id="SSF160387">
    <property type="entry name" value="NosL/MerB-like"/>
    <property type="match status" value="1"/>
</dbReference>
<evidence type="ECO:0000256" key="5">
    <source>
        <dbReference type="ARBA" id="ARBA00070228"/>
    </source>
</evidence>
<evidence type="ECO:0000256" key="1">
    <source>
        <dbReference type="ARBA" id="ARBA00010742"/>
    </source>
</evidence>
<proteinExistence type="inferred from homology"/>
<dbReference type="CDD" id="cd13559">
    <property type="entry name" value="PBP2_SsuA_like_3"/>
    <property type="match status" value="1"/>
</dbReference>
<dbReference type="Gene3D" id="3.40.190.10">
    <property type="entry name" value="Periplasmic binding protein-like II"/>
    <property type="match status" value="2"/>
</dbReference>
<sequence length="492" mass="53239">MRRWRGTELMTRATTWALRALVLLALVLAGAACGSQEKQKIRIAIGTQDTTINCAAGGLLIRELKLLEKHLPRDGKYKDVEFEIVWKDFTSGPPLTTEMVAEKLDIGAMADFPGVLNGVAFQKQGSRSQFIATLSGSPLGSGNGVVVPLDSPATSLKDLKGKQISVPFGSSAHGMLLRAIRDLGWDPEKDVTLVSQSPEVGGSSLKAKKIDAHADFVPFAELFPFRGFARKIYDGASVKVPTAHGVLVRAAYAEKHPEIVVAFLKASIEADRLFAEEPEKYSELIEKVTGIDAEVAYMFHGPLGIQTRDFTIKPEVRRALQVAADTLTLLKRTDTALDVGAFVEERYIRRAAEELGIDYEARLQSYAKLPLSGGDALTGEPIDDPALAAQLWVAGEPKVRVYRSPANALAARRKLLAEGKEIRAAFVHDRNSGVKLLADRAWYTRRPDGSVSAFLAKEDAEAWAAAAPSDGAVVVDVESLERDLAKVTAAAP</sequence>
<evidence type="ECO:0000256" key="4">
    <source>
        <dbReference type="ARBA" id="ARBA00055538"/>
    </source>
</evidence>
<dbReference type="InterPro" id="IPR001638">
    <property type="entry name" value="Solute-binding_3/MltF_N"/>
</dbReference>
<dbReference type="SUPFAM" id="SSF53850">
    <property type="entry name" value="Periplasmic binding protein-like II"/>
    <property type="match status" value="1"/>
</dbReference>
<accession>A0A2L0ER10</accession>
<dbReference type="Pfam" id="PF13379">
    <property type="entry name" value="NMT1_2"/>
    <property type="match status" value="1"/>
</dbReference>
<name>A0A2L0ER10_SORCE</name>
<feature type="domain" description="Solute-binding protein family 3/N-terminal" evidence="6">
    <location>
        <begin position="51"/>
        <end position="277"/>
    </location>
</feature>
<dbReference type="FunFam" id="3.40.190.10:FF:000050">
    <property type="entry name" value="Sulfonate ABC transporter substrate-binding protein"/>
    <property type="match status" value="1"/>
</dbReference>
<evidence type="ECO:0000256" key="2">
    <source>
        <dbReference type="ARBA" id="ARBA00022448"/>
    </source>
</evidence>
<dbReference type="PROSITE" id="PS51257">
    <property type="entry name" value="PROKAR_LIPOPROTEIN"/>
    <property type="match status" value="1"/>
</dbReference>
<dbReference type="PANTHER" id="PTHR30024:SF45">
    <property type="entry name" value="ABC TRANSPORTER SUBSTRATE-BINDING PROTEIN"/>
    <property type="match status" value="1"/>
</dbReference>
<dbReference type="Proteomes" id="UP000238348">
    <property type="component" value="Chromosome"/>
</dbReference>
<evidence type="ECO:0000256" key="3">
    <source>
        <dbReference type="ARBA" id="ARBA00022729"/>
    </source>
</evidence>
<evidence type="ECO:0000259" key="6">
    <source>
        <dbReference type="SMART" id="SM00062"/>
    </source>
</evidence>
<dbReference type="SMART" id="SM00062">
    <property type="entry name" value="PBPb"/>
    <property type="match status" value="1"/>
</dbReference>
<keyword evidence="3" id="KW-0732">Signal</keyword>